<name>A0A848HLN3_9BURK</name>
<comment type="caution">
    <text evidence="1">The sequence shown here is derived from an EMBL/GenBank/DDBJ whole genome shotgun (WGS) entry which is preliminary data.</text>
</comment>
<evidence type="ECO:0000313" key="1">
    <source>
        <dbReference type="EMBL" id="NML62275.1"/>
    </source>
</evidence>
<dbReference type="RefSeq" id="WP_169467058.1">
    <property type="nucleotide sequence ID" value="NZ_JABBGG010000007.1"/>
</dbReference>
<evidence type="ECO:0000313" key="2">
    <source>
        <dbReference type="Proteomes" id="UP000583752"/>
    </source>
</evidence>
<gene>
    <name evidence="1" type="ORF">HHL21_14555</name>
</gene>
<dbReference type="AlphaFoldDB" id="A0A848HLN3"/>
<proteinExistence type="predicted"/>
<sequence>MPRTRFAWALSSHLIVKVGDTCYEATMLHGVRKVPLAVAMAGQVLVKETHFYVPDPAAGVAFGESQLCTYEPKLPTWLPRWVRAPLAVALKIRNNNYDFKGAFGLSLAPGRDWAEDDFWFCYELGAGWLRAAGRNVFSNLSHVGETALMAINP</sequence>
<organism evidence="1 2">
    <name type="scientific">Massilia polaris</name>
    <dbReference type="NCBI Taxonomy" id="2728846"/>
    <lineage>
        <taxon>Bacteria</taxon>
        <taxon>Pseudomonadati</taxon>
        <taxon>Pseudomonadota</taxon>
        <taxon>Betaproteobacteria</taxon>
        <taxon>Burkholderiales</taxon>
        <taxon>Oxalobacteraceae</taxon>
        <taxon>Telluria group</taxon>
        <taxon>Massilia</taxon>
    </lineage>
</organism>
<dbReference type="Proteomes" id="UP000583752">
    <property type="component" value="Unassembled WGS sequence"/>
</dbReference>
<dbReference type="EMBL" id="JABBGG010000007">
    <property type="protein sequence ID" value="NML62275.1"/>
    <property type="molecule type" value="Genomic_DNA"/>
</dbReference>
<accession>A0A848HLN3</accession>
<keyword evidence="2" id="KW-1185">Reference proteome</keyword>
<protein>
    <submittedName>
        <fullName evidence="1">Uncharacterized protein</fullName>
    </submittedName>
</protein>
<reference evidence="1 2" key="1">
    <citation type="submission" date="2020-04" db="EMBL/GenBank/DDBJ databases">
        <title>Massilia sp. RP-1-19 isolated from soil.</title>
        <authorList>
            <person name="Dahal R.H."/>
        </authorList>
    </citation>
    <scope>NUCLEOTIDE SEQUENCE [LARGE SCALE GENOMIC DNA]</scope>
    <source>
        <strain evidence="1 2">RP-1-19</strain>
    </source>
</reference>